<feature type="binding site" evidence="10">
    <location>
        <position position="582"/>
    </location>
    <ligand>
        <name>ATP</name>
        <dbReference type="ChEBI" id="CHEBI:30616"/>
    </ligand>
</feature>
<dbReference type="InterPro" id="IPR003097">
    <property type="entry name" value="CysJ-like_FAD-binding"/>
</dbReference>
<evidence type="ECO:0000256" key="5">
    <source>
        <dbReference type="ARBA" id="ARBA00022630"/>
    </source>
</evidence>
<feature type="binding site" evidence="10">
    <location>
        <position position="555"/>
    </location>
    <ligand>
        <name>ATP</name>
        <dbReference type="ChEBI" id="CHEBI:30616"/>
    </ligand>
</feature>
<evidence type="ECO:0000256" key="8">
    <source>
        <dbReference type="ARBA" id="ARBA00022827"/>
    </source>
</evidence>
<dbReference type="NCBIfam" id="NF001908">
    <property type="entry name" value="PRK00668.1"/>
    <property type="match status" value="1"/>
</dbReference>
<dbReference type="PRINTS" id="PR01243">
    <property type="entry name" value="NUCDPKINASE"/>
</dbReference>
<dbReference type="InterPro" id="IPR023173">
    <property type="entry name" value="NADPH_Cyt_P450_Rdtase_alpha"/>
</dbReference>
<dbReference type="FunFam" id="3.30.70.141:FF:000002">
    <property type="entry name" value="Nucleoside diphosphate kinase"/>
    <property type="match status" value="1"/>
</dbReference>
<comment type="caution">
    <text evidence="13">The sequence shown here is derived from an EMBL/GenBank/DDBJ whole genome shotgun (WGS) entry which is preliminary data.</text>
</comment>
<dbReference type="InterPro" id="IPR039261">
    <property type="entry name" value="FNR_nucleotide-bd"/>
</dbReference>
<accession>A0A152A7J0</accession>
<keyword evidence="9" id="KW-0560">Oxidoreductase</keyword>
<keyword evidence="5" id="KW-0285">Flavoprotein</keyword>
<feature type="binding site" evidence="10">
    <location>
        <position position="561"/>
    </location>
    <ligand>
        <name>ATP</name>
        <dbReference type="ChEBI" id="CHEBI:30616"/>
    </ligand>
</feature>
<dbReference type="InterPro" id="IPR036850">
    <property type="entry name" value="NDK-like_dom_sf"/>
</dbReference>
<evidence type="ECO:0000313" key="14">
    <source>
        <dbReference type="Proteomes" id="UP000076078"/>
    </source>
</evidence>
<evidence type="ECO:0000256" key="1">
    <source>
        <dbReference type="ARBA" id="ARBA00001946"/>
    </source>
</evidence>
<dbReference type="OrthoDB" id="1856718at2759"/>
<comment type="similarity">
    <text evidence="3 10 11">Belongs to the NDK family.</text>
</comment>
<organism evidence="13 14">
    <name type="scientific">Tieghemostelium lacteum</name>
    <name type="common">Slime mold</name>
    <name type="synonym">Dictyostelium lacteum</name>
    <dbReference type="NCBI Taxonomy" id="361077"/>
    <lineage>
        <taxon>Eukaryota</taxon>
        <taxon>Amoebozoa</taxon>
        <taxon>Evosea</taxon>
        <taxon>Eumycetozoa</taxon>
        <taxon>Dictyostelia</taxon>
        <taxon>Dictyosteliales</taxon>
        <taxon>Raperosteliaceae</taxon>
        <taxon>Tieghemostelium</taxon>
    </lineage>
</organism>
<dbReference type="GO" id="GO:0005829">
    <property type="term" value="C:cytosol"/>
    <property type="evidence" value="ECO:0007669"/>
    <property type="project" value="TreeGrafter"/>
</dbReference>
<evidence type="ECO:0000256" key="6">
    <source>
        <dbReference type="ARBA" id="ARBA00022679"/>
    </source>
</evidence>
<dbReference type="PROSITE" id="PS00469">
    <property type="entry name" value="NDPK"/>
    <property type="match status" value="1"/>
</dbReference>
<comment type="cofactor">
    <cofactor evidence="1">
        <name>Mg(2+)</name>
        <dbReference type="ChEBI" id="CHEBI:18420"/>
    </cofactor>
</comment>
<dbReference type="PROSITE" id="PS51384">
    <property type="entry name" value="FAD_FR"/>
    <property type="match status" value="1"/>
</dbReference>
<comment type="cofactor">
    <cofactor evidence="2">
        <name>FAD</name>
        <dbReference type="ChEBI" id="CHEBI:57692"/>
    </cofactor>
</comment>
<dbReference type="GO" id="GO:0030586">
    <property type="term" value="F:[methionine synthase] reductase (NADPH) activity"/>
    <property type="evidence" value="ECO:0007669"/>
    <property type="project" value="TreeGrafter"/>
</dbReference>
<protein>
    <recommendedName>
        <fullName evidence="4">nucleoside-diphosphate kinase</fullName>
        <ecNumber evidence="4">2.7.4.6</ecNumber>
    </recommendedName>
</protein>
<dbReference type="Gene3D" id="2.40.30.10">
    <property type="entry name" value="Translation factors"/>
    <property type="match status" value="1"/>
</dbReference>
<dbReference type="GO" id="GO:0004550">
    <property type="term" value="F:nucleoside diphosphate kinase activity"/>
    <property type="evidence" value="ECO:0007669"/>
    <property type="project" value="UniProtKB-EC"/>
</dbReference>
<feature type="active site" description="Pros-phosphohistidine intermediate" evidence="10">
    <location>
        <position position="585"/>
    </location>
</feature>
<dbReference type="SUPFAM" id="SSF63380">
    <property type="entry name" value="Riboflavin synthase domain-like"/>
    <property type="match status" value="1"/>
</dbReference>
<sequence length="608" mass="68529">MSDESSIKAPEPQPIKKKIVLKRSANSNSNVLPSCKIKVNTIEEVQNDSVLQTKSLWSPYQAEIKSFKYLTDSKGEHNDDSTIPIKKVIEIKILLDSCECQYQPGDYIQIFSPNSTEYIDSLLKRLNFNPKQYISIESIDKTTKLLNHLEICNGNSIERIFKEVLDCSGVISKKILKLLAHYSTEEEDKISIQKLESSEEYLKLIGSRTTLLDLLERFKSTQPPLDHLIDTLGALSPRDYSISSSLSHLPQQQANFVFSLVETKLSNGNVMKGHCTSWLESLGESFLSVDFSNLDIKDQQDEGSNSTVKSNRITIPYKLKSTSHFHLPDGISDNGYSNPIIMIGPGTGVAPFVGFLQHLSTLKREKPLKTWLFFGNRSEKRDYLYRNEFENWTDSGILTRLTTAFSREVTGSSGDINTINFDITCGYVQEKMKNHSEELFNWIYKENATIYICGDAKVTKTHSYKLYKMSVERSFIAVKPDGVAKGLIGEILKRYEQKGFRVVALKQLVPTKELAEKHYEEHKERPFFGELVSFITSGPVVAFVLEGKGVVAAARLMIGVTNPLLSNPGTIRGDYAIEVSKNIIHGSDSVASAEREIALWFKTEELLQ</sequence>
<keyword evidence="7 13" id="KW-0418">Kinase</keyword>
<dbReference type="InterPro" id="IPR034907">
    <property type="entry name" value="NDK-like_dom"/>
</dbReference>
<dbReference type="GO" id="GO:0006228">
    <property type="term" value="P:UTP biosynthetic process"/>
    <property type="evidence" value="ECO:0007669"/>
    <property type="project" value="InterPro"/>
</dbReference>
<dbReference type="STRING" id="361077.A0A152A7J0"/>
<feature type="domain" description="FAD-binding FR-type" evidence="12">
    <location>
        <begin position="57"/>
        <end position="328"/>
    </location>
</feature>
<dbReference type="Gene3D" id="1.20.990.10">
    <property type="entry name" value="NADPH-cytochrome p450 Reductase, Chain A, domain 3"/>
    <property type="match status" value="1"/>
</dbReference>
<dbReference type="GO" id="GO:0050667">
    <property type="term" value="P:homocysteine metabolic process"/>
    <property type="evidence" value="ECO:0007669"/>
    <property type="project" value="TreeGrafter"/>
</dbReference>
<dbReference type="InterPro" id="IPR023005">
    <property type="entry name" value="Nucleoside_diP_kinase_AS"/>
</dbReference>
<dbReference type="SUPFAM" id="SSF52343">
    <property type="entry name" value="Ferredoxin reductase-like, C-terminal NADP-linked domain"/>
    <property type="match status" value="1"/>
</dbReference>
<dbReference type="PROSITE" id="PS51374">
    <property type="entry name" value="NDPK_LIKE"/>
    <property type="match status" value="1"/>
</dbReference>
<dbReference type="InterPro" id="IPR001564">
    <property type="entry name" value="Nucleoside_diP_kinase"/>
</dbReference>
<dbReference type="SMART" id="SM00562">
    <property type="entry name" value="NDK"/>
    <property type="match status" value="1"/>
</dbReference>
<dbReference type="CDD" id="cd04413">
    <property type="entry name" value="NDPk_I"/>
    <property type="match status" value="1"/>
</dbReference>
<keyword evidence="14" id="KW-1185">Reference proteome</keyword>
<evidence type="ECO:0000259" key="12">
    <source>
        <dbReference type="PROSITE" id="PS51384"/>
    </source>
</evidence>
<feature type="binding site" evidence="10">
    <location>
        <position position="479"/>
    </location>
    <ligand>
        <name>ATP</name>
        <dbReference type="ChEBI" id="CHEBI:30616"/>
    </ligand>
</feature>
<dbReference type="InterPro" id="IPR017927">
    <property type="entry name" value="FAD-bd_FR_type"/>
</dbReference>
<dbReference type="PANTHER" id="PTHR19384">
    <property type="entry name" value="NITRIC OXIDE SYNTHASE-RELATED"/>
    <property type="match status" value="1"/>
</dbReference>
<dbReference type="HAMAP" id="MF_00451">
    <property type="entry name" value="NDP_kinase"/>
    <property type="match status" value="1"/>
</dbReference>
<feature type="binding site" evidence="10">
    <location>
        <position position="572"/>
    </location>
    <ligand>
        <name>ATP</name>
        <dbReference type="ChEBI" id="CHEBI:30616"/>
    </ligand>
</feature>
<evidence type="ECO:0000256" key="4">
    <source>
        <dbReference type="ARBA" id="ARBA00012966"/>
    </source>
</evidence>
<evidence type="ECO:0000256" key="7">
    <source>
        <dbReference type="ARBA" id="ARBA00022777"/>
    </source>
</evidence>
<dbReference type="EC" id="2.7.4.6" evidence="4"/>
<name>A0A152A7J0_TIELA</name>
<evidence type="ECO:0000256" key="10">
    <source>
        <dbReference type="PROSITE-ProRule" id="PRU00706"/>
    </source>
</evidence>
<evidence type="ECO:0000313" key="13">
    <source>
        <dbReference type="EMBL" id="KYR02178.1"/>
    </source>
</evidence>
<dbReference type="FunCoup" id="A0A152A7J0">
    <property type="interactions" value="79"/>
</dbReference>
<dbReference type="PANTHER" id="PTHR19384:SF84">
    <property type="entry name" value="METHIONINE SYNTHASE REDUCTASE"/>
    <property type="match status" value="1"/>
</dbReference>
<dbReference type="SUPFAM" id="SSF54919">
    <property type="entry name" value="Nucleoside diphosphate kinase, NDK"/>
    <property type="match status" value="1"/>
</dbReference>
<dbReference type="GO" id="GO:0009086">
    <property type="term" value="P:methionine biosynthetic process"/>
    <property type="evidence" value="ECO:0007669"/>
    <property type="project" value="TreeGrafter"/>
</dbReference>
<dbReference type="InParanoid" id="A0A152A7J0"/>
<dbReference type="InterPro" id="IPR017938">
    <property type="entry name" value="Riboflavin_synthase-like_b-brl"/>
</dbReference>
<dbReference type="Gene3D" id="3.40.50.80">
    <property type="entry name" value="Nucleotide-binding domain of ferredoxin-NADP reductase (FNR) module"/>
    <property type="match status" value="1"/>
</dbReference>
<evidence type="ECO:0000256" key="3">
    <source>
        <dbReference type="ARBA" id="ARBA00008142"/>
    </source>
</evidence>
<dbReference type="Gene3D" id="3.30.70.141">
    <property type="entry name" value="Nucleoside diphosphate kinase-like domain"/>
    <property type="match status" value="1"/>
</dbReference>
<gene>
    <name evidence="13" type="ORF">DLAC_00992</name>
</gene>
<keyword evidence="8" id="KW-0274">FAD</keyword>
<evidence type="ECO:0000256" key="11">
    <source>
        <dbReference type="RuleBase" id="RU004011"/>
    </source>
</evidence>
<proteinExistence type="inferred from homology"/>
<dbReference type="Proteomes" id="UP000076078">
    <property type="component" value="Unassembled WGS sequence"/>
</dbReference>
<dbReference type="Pfam" id="PF00175">
    <property type="entry name" value="NAD_binding_1"/>
    <property type="match status" value="1"/>
</dbReference>
<dbReference type="Pfam" id="PF00334">
    <property type="entry name" value="NDK"/>
    <property type="match status" value="1"/>
</dbReference>
<evidence type="ECO:0000256" key="9">
    <source>
        <dbReference type="ARBA" id="ARBA00023002"/>
    </source>
</evidence>
<dbReference type="InterPro" id="IPR001433">
    <property type="entry name" value="OxRdtase_FAD/NAD-bd"/>
</dbReference>
<reference evidence="13 14" key="1">
    <citation type="submission" date="2015-12" db="EMBL/GenBank/DDBJ databases">
        <title>Dictyostelia acquired genes for synthesis and detection of signals that induce cell-type specialization by lateral gene transfer from prokaryotes.</title>
        <authorList>
            <person name="Gloeckner G."/>
            <person name="Schaap P."/>
        </authorList>
    </citation>
    <scope>NUCLEOTIDE SEQUENCE [LARGE SCALE GENOMIC DNA]</scope>
    <source>
        <strain evidence="13 14">TK</strain>
    </source>
</reference>
<dbReference type="AlphaFoldDB" id="A0A152A7J0"/>
<dbReference type="GO" id="GO:0006241">
    <property type="term" value="P:CTP biosynthetic process"/>
    <property type="evidence" value="ECO:0007669"/>
    <property type="project" value="InterPro"/>
</dbReference>
<dbReference type="EMBL" id="LODT01000004">
    <property type="protein sequence ID" value="KYR02178.1"/>
    <property type="molecule type" value="Genomic_DNA"/>
</dbReference>
<dbReference type="GO" id="GO:0006183">
    <property type="term" value="P:GTP biosynthetic process"/>
    <property type="evidence" value="ECO:0007669"/>
    <property type="project" value="InterPro"/>
</dbReference>
<feature type="binding site" evidence="10">
    <location>
        <position position="527"/>
    </location>
    <ligand>
        <name>ATP</name>
        <dbReference type="ChEBI" id="CHEBI:30616"/>
    </ligand>
</feature>
<dbReference type="GO" id="GO:0050660">
    <property type="term" value="F:flavin adenine dinucleotide binding"/>
    <property type="evidence" value="ECO:0007669"/>
    <property type="project" value="TreeGrafter"/>
</dbReference>
<dbReference type="Pfam" id="PF00667">
    <property type="entry name" value="FAD_binding_1"/>
    <property type="match status" value="1"/>
</dbReference>
<evidence type="ECO:0000256" key="2">
    <source>
        <dbReference type="ARBA" id="ARBA00001974"/>
    </source>
</evidence>
<keyword evidence="6" id="KW-0808">Transferase</keyword>
<dbReference type="GO" id="GO:0010181">
    <property type="term" value="F:FMN binding"/>
    <property type="evidence" value="ECO:0007669"/>
    <property type="project" value="TreeGrafter"/>
</dbReference>